<accession>A0A330HJ55</accession>
<protein>
    <recommendedName>
        <fullName evidence="5">HTH lysR-type domain-containing protein</fullName>
    </recommendedName>
</protein>
<dbReference type="SUPFAM" id="SSF46785">
    <property type="entry name" value="Winged helix' DNA-binding domain"/>
    <property type="match status" value="2"/>
</dbReference>
<dbReference type="Gene3D" id="1.10.10.10">
    <property type="entry name" value="Winged helix-like DNA-binding domain superfamily/Winged helix DNA-binding domain"/>
    <property type="match status" value="2"/>
</dbReference>
<dbReference type="InterPro" id="IPR000847">
    <property type="entry name" value="LysR_HTH_N"/>
</dbReference>
<dbReference type="Proteomes" id="UP000251558">
    <property type="component" value="Unassembled WGS sequence"/>
</dbReference>
<reference evidence="7" key="1">
    <citation type="submission" date="2018-06" db="EMBL/GenBank/DDBJ databases">
        <authorList>
            <person name="Helene L.C."/>
            <person name="Dall'Agnol R."/>
            <person name="Delamuta J.R."/>
            <person name="Hungria M."/>
        </authorList>
    </citation>
    <scope>NUCLEOTIDE SEQUENCE [LARGE SCALE GENOMIC DNA]</scope>
    <source>
        <strain evidence="7">AC99b</strain>
    </source>
</reference>
<evidence type="ECO:0000313" key="7">
    <source>
        <dbReference type="Proteomes" id="UP000251558"/>
    </source>
</evidence>
<evidence type="ECO:0000256" key="1">
    <source>
        <dbReference type="ARBA" id="ARBA00009437"/>
    </source>
</evidence>
<name>A0A330HJ55_9HYPH</name>
<evidence type="ECO:0000256" key="2">
    <source>
        <dbReference type="ARBA" id="ARBA00023015"/>
    </source>
</evidence>
<dbReference type="EMBL" id="QMBP01000021">
    <property type="protein sequence ID" value="RAZ84717.1"/>
    <property type="molecule type" value="Genomic_DNA"/>
</dbReference>
<dbReference type="CDD" id="cd05466">
    <property type="entry name" value="PBP2_LTTR_substrate"/>
    <property type="match status" value="1"/>
</dbReference>
<gene>
    <name evidence="6" type="ORF">DPM33_30135</name>
</gene>
<sequence length="406" mass="43878">MDTSTLIIAYKVMSERSIRGTARILGKPASSIAAAIDRLETEISVSLIQKVGTSVVLTLEAERISPLIKLLADHIQDAISVGNRSAFDVSLSLKSLTRFARVAETGSIRRAAQNLGLGQPQLARQIAHMESALGCRLLNRNVDGSRTTEAGKRFAKSAGAIETVWNDLSHAAAGRFRRSAATIRLGSIIPLGHESFVATLLASLLARWTDDRPREPLFVASTTTDELIAGLKSGAFNAVLLNTVKVPTDFDAYLIAMSPLSLVGHSTIVGSQQCKDGLAKILERTPIAIPSARSGLRQIINRLLAEILTEAELEKLRIIEVDSMPVILNLVLGHGAVSILPSESVTSIRDDLSQIPLHPNHNLPLWLVCRKNESSRLIARAVLTVLEGLGYGEKHRQRRSASGRPD</sequence>
<dbReference type="AlphaFoldDB" id="A0A330HJ55"/>
<dbReference type="Pfam" id="PF00126">
    <property type="entry name" value="HTH_1"/>
    <property type="match status" value="2"/>
</dbReference>
<dbReference type="SUPFAM" id="SSF53850">
    <property type="entry name" value="Periplasmic binding protein-like II"/>
    <property type="match status" value="1"/>
</dbReference>
<feature type="domain" description="HTH lysR-type" evidence="5">
    <location>
        <begin position="91"/>
        <end position="148"/>
    </location>
</feature>
<dbReference type="InterPro" id="IPR036388">
    <property type="entry name" value="WH-like_DNA-bd_sf"/>
</dbReference>
<dbReference type="PROSITE" id="PS50931">
    <property type="entry name" value="HTH_LYSR"/>
    <property type="match status" value="2"/>
</dbReference>
<dbReference type="GO" id="GO:0003700">
    <property type="term" value="F:DNA-binding transcription factor activity"/>
    <property type="evidence" value="ECO:0007669"/>
    <property type="project" value="InterPro"/>
</dbReference>
<dbReference type="InterPro" id="IPR005119">
    <property type="entry name" value="LysR_subst-bd"/>
</dbReference>
<evidence type="ECO:0000256" key="4">
    <source>
        <dbReference type="ARBA" id="ARBA00023163"/>
    </source>
</evidence>
<dbReference type="PANTHER" id="PTHR30346:SF28">
    <property type="entry name" value="HTH-TYPE TRANSCRIPTIONAL REGULATOR CYNR"/>
    <property type="match status" value="1"/>
</dbReference>
<evidence type="ECO:0000259" key="5">
    <source>
        <dbReference type="PROSITE" id="PS50931"/>
    </source>
</evidence>
<keyword evidence="7" id="KW-1185">Reference proteome</keyword>
<dbReference type="Pfam" id="PF03466">
    <property type="entry name" value="LysR_substrate"/>
    <property type="match status" value="1"/>
</dbReference>
<comment type="caution">
    <text evidence="6">The sequence shown here is derived from an EMBL/GenBank/DDBJ whole genome shotgun (WGS) entry which is preliminary data.</text>
</comment>
<dbReference type="GO" id="GO:0032993">
    <property type="term" value="C:protein-DNA complex"/>
    <property type="evidence" value="ECO:0007669"/>
    <property type="project" value="TreeGrafter"/>
</dbReference>
<dbReference type="OrthoDB" id="7216893at2"/>
<dbReference type="GO" id="GO:0003677">
    <property type="term" value="F:DNA binding"/>
    <property type="evidence" value="ECO:0007669"/>
    <property type="project" value="UniProtKB-KW"/>
</dbReference>
<organism evidence="6 7">
    <name type="scientific">Mesorhizobium hawassense</name>
    <dbReference type="NCBI Taxonomy" id="1209954"/>
    <lineage>
        <taxon>Bacteria</taxon>
        <taxon>Pseudomonadati</taxon>
        <taxon>Pseudomonadota</taxon>
        <taxon>Alphaproteobacteria</taxon>
        <taxon>Hyphomicrobiales</taxon>
        <taxon>Phyllobacteriaceae</taxon>
        <taxon>Mesorhizobium</taxon>
    </lineage>
</organism>
<dbReference type="Gene3D" id="3.40.190.290">
    <property type="match status" value="1"/>
</dbReference>
<keyword evidence="2" id="KW-0805">Transcription regulation</keyword>
<dbReference type="PANTHER" id="PTHR30346">
    <property type="entry name" value="TRANSCRIPTIONAL DUAL REGULATOR HCAR-RELATED"/>
    <property type="match status" value="1"/>
</dbReference>
<reference evidence="6 7" key="2">
    <citation type="submission" date="2018-07" db="EMBL/GenBank/DDBJ databases">
        <title>Diversity of Mesorhizobium strains in Brazil.</title>
        <authorList>
            <person name="Helene L.C.F."/>
            <person name="Dall'Agnol R."/>
            <person name="Delamuta J.R.M."/>
            <person name="Hungria M."/>
        </authorList>
    </citation>
    <scope>NUCLEOTIDE SEQUENCE [LARGE SCALE GENOMIC DNA]</scope>
    <source>
        <strain evidence="6 7">AC99b</strain>
    </source>
</reference>
<comment type="similarity">
    <text evidence="1">Belongs to the LysR transcriptional regulatory family.</text>
</comment>
<dbReference type="InterPro" id="IPR036390">
    <property type="entry name" value="WH_DNA-bd_sf"/>
</dbReference>
<keyword evidence="4" id="KW-0804">Transcription</keyword>
<evidence type="ECO:0000256" key="3">
    <source>
        <dbReference type="ARBA" id="ARBA00023125"/>
    </source>
</evidence>
<keyword evidence="3" id="KW-0238">DNA-binding</keyword>
<feature type="domain" description="HTH lysR-type" evidence="5">
    <location>
        <begin position="1"/>
        <end position="58"/>
    </location>
</feature>
<evidence type="ECO:0000313" key="6">
    <source>
        <dbReference type="EMBL" id="RAZ84717.1"/>
    </source>
</evidence>
<proteinExistence type="inferred from homology"/>